<feature type="compositionally biased region" description="Polar residues" evidence="5">
    <location>
        <begin position="102"/>
        <end position="115"/>
    </location>
</feature>
<keyword evidence="7" id="KW-1185">Reference proteome</keyword>
<evidence type="ECO:0000313" key="6">
    <source>
        <dbReference type="EMBL" id="OPJ83190.1"/>
    </source>
</evidence>
<comment type="caution">
    <text evidence="6">The sequence shown here is derived from an EMBL/GenBank/DDBJ whole genome shotgun (WGS) entry which is preliminary data.</text>
</comment>
<dbReference type="Pfam" id="PF13181">
    <property type="entry name" value="TPR_8"/>
    <property type="match status" value="4"/>
</dbReference>
<dbReference type="Pfam" id="PF13414">
    <property type="entry name" value="TPR_11"/>
    <property type="match status" value="1"/>
</dbReference>
<feature type="compositionally biased region" description="Basic and acidic residues" evidence="5">
    <location>
        <begin position="8"/>
        <end position="25"/>
    </location>
</feature>
<feature type="repeat" description="TPR" evidence="3">
    <location>
        <begin position="1003"/>
        <end position="1036"/>
    </location>
</feature>
<dbReference type="SUPFAM" id="SSF48452">
    <property type="entry name" value="TPR-like"/>
    <property type="match status" value="4"/>
</dbReference>
<keyword evidence="2 3" id="KW-0802">TPR repeat</keyword>
<evidence type="ECO:0000313" key="7">
    <source>
        <dbReference type="Proteomes" id="UP000190648"/>
    </source>
</evidence>
<evidence type="ECO:0000256" key="2">
    <source>
        <dbReference type="ARBA" id="ARBA00022803"/>
    </source>
</evidence>
<keyword evidence="1" id="KW-0677">Repeat</keyword>
<dbReference type="PANTHER" id="PTHR44858">
    <property type="entry name" value="TETRATRICOPEPTIDE REPEAT PROTEIN 6"/>
    <property type="match status" value="1"/>
</dbReference>
<feature type="repeat" description="TPR" evidence="3">
    <location>
        <begin position="797"/>
        <end position="830"/>
    </location>
</feature>
<evidence type="ECO:0000256" key="5">
    <source>
        <dbReference type="SAM" id="MobiDB-lite"/>
    </source>
</evidence>
<evidence type="ECO:0000256" key="1">
    <source>
        <dbReference type="ARBA" id="ARBA00022737"/>
    </source>
</evidence>
<dbReference type="EMBL" id="LSYS01003385">
    <property type="protein sequence ID" value="OPJ83190.1"/>
    <property type="molecule type" value="Genomic_DNA"/>
</dbReference>
<sequence length="1619" mass="185002">MLQMDPQNLKKDKTEETDTTIKDGDGFSSTGTHTSKNISRKGKITAESCKKRSRVISKANQQDLDFESGRVLRQGSKQPSVRSARERLEEARDVTRSDTSKIYKNFQQSKPEEPTSTPALLMKVVARSVDEIIASLRSTTPSSSDQTIKALLEGVLGQNYNIKMEKESQAAENESWPKDELLTRDKQVKQVEGKAISKIKPDEVQKELQEEHDLQQSLPPQASNVKGQDYPGIHHLCTTFPGFILPPYLQLVSRIYHTFDRRGHNILLTAEDLDNKEEGPTCSKYINLKEQAEKKRICYEGVPISEQFQNNRTDGIHFLPPHTSKSLIECQKVTEYCLKKPQLQLLGEKVSIYPEALKKFWGPAPPKFSAPISSLKEILFPTYESSTIEDIVSEDFFTDYKEEEEELKVEQDVHDFCDYRLTGLIKRSVSALEMTAFKDEIMLNISANFKTSMKELEVMKQWVAELEVEREIGKSSPTKHLFNEICDDPQSMQTDIPVEKMTTLSGQEDSENDIVLVERLQKAGIKCTVSPRRKKTKKSKKIINPRKLEAVIKKLSQPPKILTRSVSLGRLPIHDQFSIKVSSAIKQYQSPSVPCLLDFEKFAKARGGIPKETCIRMWVCGIWNRWLCETFPSRETAELPKLTESVDSQESNLQIKLIDSIQPVLLEGGTVSIEDLEKEIRRLTELIEKEENPSAFHYCRRGAIQRKLGKLKSAMDDLEKAISLEPLLLDAYWHRHLIYLFQDRFSAALNDLNFITKWSKSKRDTHLSMAEIYRKQGNNALAIISYNSAIRCSPTDDDIYFRRAELYFEENQLLLAMDDYAKCFQYNPKRTDALMKHGIYFFDCSVFMKAIQDFTAVIKEDPTNAQARLYRGRAYVKQRRYRNAMQDLAAAVHLDPSCWLAFYYRGCILRQTDPKRALQDFSVSVLINDTKENIYSFLHRGIVYSEQCQWSLAICDFESVLALDSSVIFAYLNIGLILLLHLDQHYEAIQQFTNVIEIDPLNVRAYVCRAQAYHKNHDLPSAVKDINRAIHLYPNKSQLYIIRGQYLVELKKDELASSCIQQFAEMDEESFMSQPVQQALIQSFCQNHDKAIECLYEATAIKPEPSALVILGKIQMKANKTKDAVRSFKKAINLLMSSAKILPKTFENAEIYYLTGLCYMEQKSLLRARDAFSMAIRLHSRYPDAFYQRGLCRMQLGKAKCIQDFNRALALCPSHFQCQNKTFKAAIEDLSEVIDLNATCILAYYNRAVCYHQIKDFRKALKDYGIILLLELSEEIAFKVLINRGLLYMELGDYANACEDFKGATLLSPDDSQIFQALGICYYRIHEFEDAVRSFDQALKLDPVSVDAYIGRGNSYMENGDEAGCKQAQKDFLRAIHLNPKCIKARVCLAYNLQVLGKFQRAWNQFTVAICMDPKCLAAYDGRASVCLQMGETFAAFLDTNAALKLATTASLLTNRGFINHLMGHLTCAMKDYQQAISVDPNYALAYFNAANIYFQNRQFSQAYCYYSKVLQLEPRNESAIMNRAVTNTLLNNTEEAKEDFEKAVCLCPFSAAVYFNRANFYNGLKQYELAEKDISTALAIQPNDALMYKFRADIRGKLGFNKEAVEDYNQAVSIQDQI</sequence>
<dbReference type="OrthoDB" id="1658288at2759"/>
<dbReference type="Proteomes" id="UP000190648">
    <property type="component" value="Unassembled WGS sequence"/>
</dbReference>
<dbReference type="PROSITE" id="PS50005">
    <property type="entry name" value="TPR"/>
    <property type="match status" value="11"/>
</dbReference>
<dbReference type="InterPro" id="IPR019734">
    <property type="entry name" value="TPR_rpt"/>
</dbReference>
<feature type="region of interest" description="Disordered" evidence="5">
    <location>
        <begin position="1"/>
        <end position="115"/>
    </location>
</feature>
<feature type="repeat" description="TPR" evidence="3">
    <location>
        <begin position="1105"/>
        <end position="1138"/>
    </location>
</feature>
<dbReference type="InterPro" id="IPR011990">
    <property type="entry name" value="TPR-like_helical_dom_sf"/>
</dbReference>
<proteinExistence type="predicted"/>
<dbReference type="STRING" id="372326.A0A1V4KFF3"/>
<evidence type="ECO:0000256" key="4">
    <source>
        <dbReference type="SAM" id="Coils"/>
    </source>
</evidence>
<feature type="compositionally biased region" description="Polar residues" evidence="5">
    <location>
        <begin position="27"/>
        <end position="37"/>
    </location>
</feature>
<feature type="compositionally biased region" description="Basic and acidic residues" evidence="5">
    <location>
        <begin position="83"/>
        <end position="101"/>
    </location>
</feature>
<feature type="repeat" description="TPR" evidence="3">
    <location>
        <begin position="1450"/>
        <end position="1483"/>
    </location>
</feature>
<dbReference type="PANTHER" id="PTHR44858:SF1">
    <property type="entry name" value="UDP-N-ACETYLGLUCOSAMINE--PEPTIDE N-ACETYLGLUCOSAMINYLTRANSFERASE SPINDLY-RELATED"/>
    <property type="match status" value="1"/>
</dbReference>
<dbReference type="Pfam" id="PF13432">
    <property type="entry name" value="TPR_16"/>
    <property type="match status" value="2"/>
</dbReference>
<feature type="repeat" description="TPR" evidence="3">
    <location>
        <begin position="695"/>
        <end position="728"/>
    </location>
</feature>
<protein>
    <submittedName>
        <fullName evidence="6">Tetratricopeptide repeat protein 6 isoform A</fullName>
    </submittedName>
</protein>
<feature type="repeat" description="TPR" evidence="3">
    <location>
        <begin position="865"/>
        <end position="898"/>
    </location>
</feature>
<name>A0A1V4KFF3_PATFA</name>
<accession>A0A1V4KFF3</accession>
<dbReference type="PROSITE" id="PS50293">
    <property type="entry name" value="TPR_REGION"/>
    <property type="match status" value="2"/>
</dbReference>
<feature type="repeat" description="TPR" evidence="3">
    <location>
        <begin position="1484"/>
        <end position="1517"/>
    </location>
</feature>
<keyword evidence="4" id="KW-0175">Coiled coil</keyword>
<feature type="repeat" description="TPR" evidence="3">
    <location>
        <begin position="1552"/>
        <end position="1585"/>
    </location>
</feature>
<dbReference type="SMART" id="SM00028">
    <property type="entry name" value="TPR"/>
    <property type="match status" value="21"/>
</dbReference>
<feature type="repeat" description="TPR" evidence="3">
    <location>
        <begin position="1312"/>
        <end position="1345"/>
    </location>
</feature>
<gene>
    <name evidence="6" type="primary">TTC6</name>
    <name evidence="6" type="ORF">AV530_010583</name>
</gene>
<feature type="repeat" description="TPR" evidence="3">
    <location>
        <begin position="1278"/>
        <end position="1311"/>
    </location>
</feature>
<reference evidence="6 7" key="1">
    <citation type="submission" date="2016-02" db="EMBL/GenBank/DDBJ databases">
        <title>Band-tailed pigeon sequencing and assembly.</title>
        <authorList>
            <person name="Soares A.E."/>
            <person name="Novak B.J."/>
            <person name="Rice E.S."/>
            <person name="O'Connell B."/>
            <person name="Chang D."/>
            <person name="Weber S."/>
            <person name="Shapiro B."/>
        </authorList>
    </citation>
    <scope>NUCLEOTIDE SEQUENCE [LARGE SCALE GENOMIC DNA]</scope>
    <source>
        <strain evidence="6">BTP2013</strain>
        <tissue evidence="6">Blood</tissue>
    </source>
</reference>
<dbReference type="Gene3D" id="1.25.40.10">
    <property type="entry name" value="Tetratricopeptide repeat domain"/>
    <property type="match status" value="11"/>
</dbReference>
<organism evidence="6 7">
    <name type="scientific">Patagioenas fasciata monilis</name>
    <dbReference type="NCBI Taxonomy" id="372326"/>
    <lineage>
        <taxon>Eukaryota</taxon>
        <taxon>Metazoa</taxon>
        <taxon>Chordata</taxon>
        <taxon>Craniata</taxon>
        <taxon>Vertebrata</taxon>
        <taxon>Euteleostomi</taxon>
        <taxon>Archelosauria</taxon>
        <taxon>Archosauria</taxon>
        <taxon>Dinosauria</taxon>
        <taxon>Saurischia</taxon>
        <taxon>Theropoda</taxon>
        <taxon>Coelurosauria</taxon>
        <taxon>Aves</taxon>
        <taxon>Neognathae</taxon>
        <taxon>Neoaves</taxon>
        <taxon>Columbimorphae</taxon>
        <taxon>Columbiformes</taxon>
        <taxon>Columbidae</taxon>
        <taxon>Patagioenas</taxon>
    </lineage>
</organism>
<evidence type="ECO:0000256" key="3">
    <source>
        <dbReference type="PROSITE-ProRule" id="PRU00339"/>
    </source>
</evidence>
<feature type="coiled-coil region" evidence="4">
    <location>
        <begin position="666"/>
        <end position="721"/>
    </location>
</feature>
<dbReference type="InterPro" id="IPR050498">
    <property type="entry name" value="Ycf3"/>
</dbReference>
<feature type="repeat" description="TPR" evidence="3">
    <location>
        <begin position="1149"/>
        <end position="1182"/>
    </location>
</feature>